<dbReference type="CDD" id="cd00448">
    <property type="entry name" value="YjgF_YER057c_UK114_family"/>
    <property type="match status" value="1"/>
</dbReference>
<evidence type="ECO:0000256" key="1">
    <source>
        <dbReference type="ARBA" id="ARBA00010552"/>
    </source>
</evidence>
<dbReference type="SUPFAM" id="SSF55298">
    <property type="entry name" value="YjgF-like"/>
    <property type="match status" value="1"/>
</dbReference>
<proteinExistence type="inferred from homology"/>
<evidence type="ECO:0000313" key="2">
    <source>
        <dbReference type="EMBL" id="AUV64123.1"/>
    </source>
</evidence>
<dbReference type="GO" id="GO:0005829">
    <property type="term" value="C:cytosol"/>
    <property type="evidence" value="ECO:0007669"/>
    <property type="project" value="TreeGrafter"/>
</dbReference>
<dbReference type="SMR" id="A0A1B4ZC94"/>
<dbReference type="PANTHER" id="PTHR11803">
    <property type="entry name" value="2-IMINOBUTANOATE/2-IMINOPROPANOATE DEAMINASE RIDA"/>
    <property type="match status" value="1"/>
</dbReference>
<dbReference type="InterPro" id="IPR035959">
    <property type="entry name" value="RutC-like_sf"/>
</dbReference>
<dbReference type="Pfam" id="PF01042">
    <property type="entry name" value="Ribonuc_L-PSP"/>
    <property type="match status" value="1"/>
</dbReference>
<dbReference type="EMBL" id="KY313600">
    <property type="protein sequence ID" value="AUV64123.1"/>
    <property type="molecule type" value="Genomic_DNA"/>
</dbReference>
<dbReference type="EMBL" id="LC054541">
    <property type="protein sequence ID" value="BAV57060.1"/>
    <property type="molecule type" value="Genomic_DNA"/>
</dbReference>
<dbReference type="AlphaFoldDB" id="A0A1B4ZC94"/>
<reference evidence="3" key="1">
    <citation type="journal article" date="2016" name="ChemBioChem">
        <title>Five-Membered Cyclitol Phosphate Formation by a myo-Inositol Phosphate Synthase Orthologue in the Biosynthesis of the Carbocyclic Nucleoside Antibiotic Aristeromycin.</title>
        <authorList>
            <person name="Kudo F."/>
            <person name="Tsunoda T."/>
            <person name="Takashima M."/>
            <person name="Eguchi T."/>
        </authorList>
    </citation>
    <scope>NUCLEOTIDE SEQUENCE</scope>
    <source>
        <strain evidence="3">NBRC 13005</strain>
    </source>
</reference>
<organism evidence="3">
    <name type="scientific">Streptomyces citricolor</name>
    <dbReference type="NCBI Taxonomy" id="212427"/>
    <lineage>
        <taxon>Bacteria</taxon>
        <taxon>Bacillati</taxon>
        <taxon>Actinomycetota</taxon>
        <taxon>Actinomycetes</taxon>
        <taxon>Kitasatosporales</taxon>
        <taxon>Streptomycetaceae</taxon>
        <taxon>Streptomyces</taxon>
    </lineage>
</organism>
<comment type="similarity">
    <text evidence="1">Belongs to the RutC family.</text>
</comment>
<evidence type="ECO:0000313" key="3">
    <source>
        <dbReference type="EMBL" id="BAV57060.1"/>
    </source>
</evidence>
<accession>A0A1B4ZC94</accession>
<name>A0A1B4ZC94_9ACTN</name>
<sequence length="140" mass="14519">MTAIVPDGHSKPIGLYSPGVALSVSATDRLVFVSGQVATDDQGNVLAPGDAGAQAEIVFERIRQVLNGAGGDLADLVNLVIYVHDVARDFKAVSTVRNRVLSRPAPASTLVEVSRLAEEGCLVEISGIAVVSGDGARQVR</sequence>
<dbReference type="InterPro" id="IPR006175">
    <property type="entry name" value="YjgF/YER057c/UK114"/>
</dbReference>
<dbReference type="PANTHER" id="PTHR11803:SF58">
    <property type="entry name" value="PROTEIN HMF1-RELATED"/>
    <property type="match status" value="1"/>
</dbReference>
<reference evidence="2" key="2">
    <citation type="submission" date="2016-12" db="EMBL/GenBank/DDBJ databases">
        <title>Gene cluster of aristeromycin and coformycin.</title>
        <authorList>
            <person name="Chen W."/>
            <person name="Xu G."/>
        </authorList>
    </citation>
    <scope>NUCLEOTIDE SEQUENCE</scope>
    <source>
        <strain evidence="2">JCM 5028</strain>
    </source>
</reference>
<dbReference type="Gene3D" id="3.30.1330.40">
    <property type="entry name" value="RutC-like"/>
    <property type="match status" value="1"/>
</dbReference>
<dbReference type="GO" id="GO:0019239">
    <property type="term" value="F:deaminase activity"/>
    <property type="evidence" value="ECO:0007669"/>
    <property type="project" value="TreeGrafter"/>
</dbReference>
<gene>
    <name evidence="3" type="primary">ari5</name>
    <name evidence="2" type="synonym">armE</name>
</gene>
<protein>
    <submittedName>
        <fullName evidence="2">Enamine deaminase</fullName>
    </submittedName>
</protein>